<dbReference type="Pfam" id="PF19582">
    <property type="entry name" value="AdeT1_2"/>
    <property type="match status" value="1"/>
</dbReference>
<protein>
    <submittedName>
        <fullName evidence="2">Uncharacterized protein</fullName>
    </submittedName>
</protein>
<feature type="signal peptide" evidence="1">
    <location>
        <begin position="1"/>
        <end position="22"/>
    </location>
</feature>
<evidence type="ECO:0000313" key="3">
    <source>
        <dbReference type="Proteomes" id="UP000029444"/>
    </source>
</evidence>
<gene>
    <name evidence="2" type="ORF">Y5S_02757</name>
</gene>
<evidence type="ECO:0000256" key="1">
    <source>
        <dbReference type="SAM" id="SignalP"/>
    </source>
</evidence>
<keyword evidence="3" id="KW-1185">Reference proteome</keyword>
<dbReference type="RefSeq" id="WP_035233778.1">
    <property type="nucleotide sequence ID" value="NZ_ARXV01000012.1"/>
</dbReference>
<dbReference type="Proteomes" id="UP000029444">
    <property type="component" value="Unassembled WGS sequence"/>
</dbReference>
<dbReference type="eggNOG" id="COG1638">
    <property type="taxonomic scope" value="Bacteria"/>
</dbReference>
<dbReference type="InterPro" id="IPR038404">
    <property type="entry name" value="TRAP_DctP_sf"/>
</dbReference>
<organism evidence="2 3">
    <name type="scientific">Alcanivorax nanhaiticus</name>
    <dbReference type="NCBI Taxonomy" id="1177154"/>
    <lineage>
        <taxon>Bacteria</taxon>
        <taxon>Pseudomonadati</taxon>
        <taxon>Pseudomonadota</taxon>
        <taxon>Gammaproteobacteria</taxon>
        <taxon>Oceanospirillales</taxon>
        <taxon>Alcanivoracaceae</taxon>
        <taxon>Alcanivorax</taxon>
    </lineage>
</organism>
<dbReference type="AlphaFoldDB" id="A0A095SI11"/>
<dbReference type="Gene3D" id="3.40.190.170">
    <property type="entry name" value="Bacterial extracellular solute-binding protein, family 7"/>
    <property type="match status" value="1"/>
</dbReference>
<feature type="chain" id="PRO_5001917703" evidence="1">
    <location>
        <begin position="23"/>
        <end position="332"/>
    </location>
</feature>
<reference evidence="2 3" key="1">
    <citation type="submission" date="2012-09" db="EMBL/GenBank/DDBJ databases">
        <title>Genome Sequence of alkane-degrading Bacterium Alcanivorax sp. 19-m-6.</title>
        <authorList>
            <person name="Lai Q."/>
            <person name="Shao Z."/>
        </authorList>
    </citation>
    <scope>NUCLEOTIDE SEQUENCE [LARGE SCALE GENOMIC DNA]</scope>
    <source>
        <strain evidence="2 3">19-m-6</strain>
    </source>
</reference>
<dbReference type="InterPro" id="IPR045758">
    <property type="entry name" value="AdeT1/2"/>
</dbReference>
<dbReference type="PATRIC" id="fig|1177154.3.peg.2791"/>
<name>A0A095SI11_9GAMM</name>
<dbReference type="OrthoDB" id="6075679at2"/>
<sequence length="332" mass="35968">MKKLMTAALAACALATSMTAQAATTKTKICVFDIVGNVGPMMGAMKDWQTAAVGWGLDAELIPYTNEAIAAEDLKAGICDAALVTGIRGRGFSKYAGTVDSIGSIPSMDHLRIVLQVLSLPQSAPKLTQGSYQIMGIAPAGAAYIFVNDKQVNTLAKAAGKRVAVLEYDETQAKLVSQVGATPVASDITNFSTKFNNGVVDVIAAPLAAYEALELYKGLSPDGGIINYPLVQLTIQLIGKKDAFSPELAQKSREYFYQNLDRIVAQLKKEEEKVDAKWWVEIPDSDKAEYEVLMQEARNQLKIEGYYDPDMLTLLRKVRCKLDQSRPECTAG</sequence>
<comment type="caution">
    <text evidence="2">The sequence shown here is derived from an EMBL/GenBank/DDBJ whole genome shotgun (WGS) entry which is preliminary data.</text>
</comment>
<dbReference type="STRING" id="1177154.Y5S_02757"/>
<accession>A0A095SI11</accession>
<proteinExistence type="predicted"/>
<evidence type="ECO:0000313" key="2">
    <source>
        <dbReference type="EMBL" id="KGD63989.1"/>
    </source>
</evidence>
<keyword evidence="1" id="KW-0732">Signal</keyword>
<dbReference type="EMBL" id="ARXV01000012">
    <property type="protein sequence ID" value="KGD63989.1"/>
    <property type="molecule type" value="Genomic_DNA"/>
</dbReference>